<accession>A0ABS2TWV1</accession>
<comment type="caution">
    <text evidence="4">The sequence shown here is derived from an EMBL/GenBank/DDBJ whole genome shotgun (WGS) entry which is preliminary data.</text>
</comment>
<dbReference type="Proteomes" id="UP000749040">
    <property type="component" value="Unassembled WGS sequence"/>
</dbReference>
<keyword evidence="1" id="KW-0812">Transmembrane</keyword>
<dbReference type="RefSeq" id="WP_205359677.1">
    <property type="nucleotide sequence ID" value="NZ_JADKYB010000014.1"/>
</dbReference>
<feature type="domain" description="CASPASE and TPR Repeat-Associated C-terminal" evidence="3">
    <location>
        <begin position="218"/>
        <end position="360"/>
    </location>
</feature>
<protein>
    <submittedName>
        <fullName evidence="4">Uncharacterized protein</fullName>
    </submittedName>
</protein>
<keyword evidence="5" id="KW-1185">Reference proteome</keyword>
<feature type="transmembrane region" description="Helical" evidence="1">
    <location>
        <begin position="417"/>
        <end position="437"/>
    </location>
</feature>
<evidence type="ECO:0000259" key="3">
    <source>
        <dbReference type="Pfam" id="PF20270"/>
    </source>
</evidence>
<evidence type="ECO:0000256" key="1">
    <source>
        <dbReference type="SAM" id="Phobius"/>
    </source>
</evidence>
<evidence type="ECO:0000313" key="4">
    <source>
        <dbReference type="EMBL" id="MBM9507820.1"/>
    </source>
</evidence>
<feature type="domain" description="CASPASE and TPR Repeat-Associated N-terminal" evidence="2">
    <location>
        <begin position="14"/>
        <end position="213"/>
    </location>
</feature>
<feature type="transmembrane region" description="Helical" evidence="1">
    <location>
        <begin position="483"/>
        <end position="502"/>
    </location>
</feature>
<dbReference type="EMBL" id="JADKYB010000014">
    <property type="protein sequence ID" value="MBM9507820.1"/>
    <property type="molecule type" value="Genomic_DNA"/>
</dbReference>
<keyword evidence="1" id="KW-1133">Transmembrane helix</keyword>
<proteinExistence type="predicted"/>
<dbReference type="InterPro" id="IPR046923">
    <property type="entry name" value="CATRA-C"/>
</dbReference>
<gene>
    <name evidence="4" type="ORF">ITX44_25375</name>
</gene>
<dbReference type="InterPro" id="IPR046922">
    <property type="entry name" value="CATRA-N"/>
</dbReference>
<dbReference type="NCBIfam" id="NF038357">
    <property type="entry name" value="BN6_48550_fam"/>
    <property type="match status" value="1"/>
</dbReference>
<organism evidence="4 5">
    <name type="scientific">Actinacidiphila acididurans</name>
    <dbReference type="NCBI Taxonomy" id="2784346"/>
    <lineage>
        <taxon>Bacteria</taxon>
        <taxon>Bacillati</taxon>
        <taxon>Actinomycetota</taxon>
        <taxon>Actinomycetes</taxon>
        <taxon>Kitasatosporales</taxon>
        <taxon>Streptomycetaceae</taxon>
        <taxon>Actinacidiphila</taxon>
    </lineage>
</organism>
<evidence type="ECO:0000259" key="2">
    <source>
        <dbReference type="Pfam" id="PF20269"/>
    </source>
</evidence>
<evidence type="ECO:0000313" key="5">
    <source>
        <dbReference type="Proteomes" id="UP000749040"/>
    </source>
</evidence>
<feature type="transmembrane region" description="Helical" evidence="1">
    <location>
        <begin position="449"/>
        <end position="471"/>
    </location>
</feature>
<dbReference type="Pfam" id="PF20270">
    <property type="entry name" value="CATRA-C"/>
    <property type="match status" value="1"/>
</dbReference>
<dbReference type="Pfam" id="PF20269">
    <property type="entry name" value="CATRA-N"/>
    <property type="match status" value="1"/>
</dbReference>
<sequence>MSGVVLRQALLEQLFFHAGAGGTPSQAALVQEAWEECGRAGMDRAVPGEPLTERVPFPGGPYAGYRVLAARQRVGGGIHQAVLFGSHDVLGLSVLLAPDGTAGGEPAWPELERGRPAPGSGGLGTVRVLLGVTGNSLSTPEGVAEVAAALPDLLPGAAPGRWQNEGQRTGQGFAVWEVPPADPVTPSGPVPRRLVVLAPEALERELDAWAWHSRDRLAPLTRYLLHAAKLRYEAAVYDASTHRDLRERVEEATDRARAAGQRLRGRTSTALAEALDARAVLVALRTDAEGLITAAGRLRVMRRTVQIARANLAAAVAGEAAVSLPAAEGSDNPFGHDQRLGQWLEQQLDDDLEYVSATLESSAEVVRDAAALADSHLADHRAQLTLLETSLIGALVMSLTVVQAFGYRVPLPGPLQAPVIALLAAVALILPVAVAGWSRSTVRQGPFRALVQALPAAGGAAGGWFLATLAAEWASGGAQRAGWSVAAAAAGAVAAVAAGLLVQRRLRRVRDLRQGP</sequence>
<keyword evidence="1" id="KW-0472">Membrane</keyword>
<reference evidence="4 5" key="1">
    <citation type="submission" date="2021-01" db="EMBL/GenBank/DDBJ databases">
        <title>Streptomyces acididurans sp. nov., isolated from a peat swamp forest soil.</title>
        <authorList>
            <person name="Chantavorakit T."/>
            <person name="Duangmal K."/>
        </authorList>
    </citation>
    <scope>NUCLEOTIDE SEQUENCE [LARGE SCALE GENOMIC DNA]</scope>
    <source>
        <strain evidence="4 5">KK5PA1</strain>
    </source>
</reference>
<name>A0ABS2TWV1_9ACTN</name>